<sequence length="119" mass="13109">MKPDQLKTSITLEFTVPEDLDHPHAGETMTFNIEFRAADFNRYLQKMSGNNGLSAARNFLTMHVTQKDRAALREILDLPAAPLTLIGALMEEHVPELNAKAKKSLPSSPDSAKTSSDNS</sequence>
<evidence type="ECO:0000313" key="3">
    <source>
        <dbReference type="EMBL" id="VFJ43669.1"/>
    </source>
</evidence>
<organism evidence="4">
    <name type="scientific">Candidatus Kentrum sp. FM</name>
    <dbReference type="NCBI Taxonomy" id="2126340"/>
    <lineage>
        <taxon>Bacteria</taxon>
        <taxon>Pseudomonadati</taxon>
        <taxon>Pseudomonadota</taxon>
        <taxon>Gammaproteobacteria</taxon>
        <taxon>Candidatus Kentrum</taxon>
    </lineage>
</organism>
<reference evidence="4" key="1">
    <citation type="submission" date="2019-02" db="EMBL/GenBank/DDBJ databases">
        <authorList>
            <person name="Gruber-Vodicka R. H."/>
            <person name="Seah K. B. B."/>
        </authorList>
    </citation>
    <scope>NUCLEOTIDE SEQUENCE</scope>
    <source>
        <strain evidence="2">BECK_BZ163</strain>
        <strain evidence="4">BECK_BZ164</strain>
        <strain evidence="3">BECK_BZ165</strain>
    </source>
</reference>
<proteinExistence type="predicted"/>
<feature type="compositionally biased region" description="Polar residues" evidence="1">
    <location>
        <begin position="105"/>
        <end position="119"/>
    </location>
</feature>
<dbReference type="Pfam" id="PF10963">
    <property type="entry name" value="Phage_TAC_10"/>
    <property type="match status" value="1"/>
</dbReference>
<evidence type="ECO:0000256" key="1">
    <source>
        <dbReference type="SAM" id="MobiDB-lite"/>
    </source>
</evidence>
<gene>
    <name evidence="2" type="ORF">BECKFM1743A_GA0114220_1000322</name>
    <name evidence="4" type="ORF">BECKFM1743B_GA0114221_1000322</name>
    <name evidence="3" type="ORF">BECKFM1743C_GA0114222_1000322</name>
</gene>
<name>A0A450VLP0_9GAMM</name>
<evidence type="ECO:0000313" key="2">
    <source>
        <dbReference type="EMBL" id="VFJ42966.1"/>
    </source>
</evidence>
<dbReference type="AlphaFoldDB" id="A0A450VLP0"/>
<dbReference type="EMBL" id="CAADEZ010000003">
    <property type="protein sequence ID" value="VFJ42966.1"/>
    <property type="molecule type" value="Genomic_DNA"/>
</dbReference>
<dbReference type="EMBL" id="CAADFL010000003">
    <property type="protein sequence ID" value="VFK05661.1"/>
    <property type="molecule type" value="Genomic_DNA"/>
</dbReference>
<dbReference type="InterPro" id="IPR024406">
    <property type="entry name" value="TAC-10"/>
</dbReference>
<dbReference type="EMBL" id="CAADFA010000003">
    <property type="protein sequence ID" value="VFJ43669.1"/>
    <property type="molecule type" value="Genomic_DNA"/>
</dbReference>
<evidence type="ECO:0000313" key="4">
    <source>
        <dbReference type="EMBL" id="VFK05661.1"/>
    </source>
</evidence>
<accession>A0A450VLP0</accession>
<feature type="region of interest" description="Disordered" evidence="1">
    <location>
        <begin position="99"/>
        <end position="119"/>
    </location>
</feature>
<protein>
    <submittedName>
        <fullName evidence="4">Phage tail assembly chaperone</fullName>
    </submittedName>
</protein>